<evidence type="ECO:0000256" key="11">
    <source>
        <dbReference type="HAMAP-Rule" id="MF_01393"/>
    </source>
</evidence>
<dbReference type="GO" id="GO:0046933">
    <property type="term" value="F:proton-transporting ATP synthase activity, rotational mechanism"/>
    <property type="evidence" value="ECO:0007669"/>
    <property type="project" value="UniProtKB-UniRule"/>
</dbReference>
<dbReference type="PANTHER" id="PTHR42823">
    <property type="entry name" value="ATP SYNTHASE SUBUNIT A, CHLOROPLASTIC"/>
    <property type="match status" value="1"/>
</dbReference>
<dbReference type="Proteomes" id="UP000199008">
    <property type="component" value="Unassembled WGS sequence"/>
</dbReference>
<keyword evidence="8 11" id="KW-0406">Ion transport</keyword>
<keyword evidence="6 11" id="KW-0375">Hydrogen ion transport</keyword>
<dbReference type="GO" id="GO:0042777">
    <property type="term" value="P:proton motive force-driven plasma membrane ATP synthesis"/>
    <property type="evidence" value="ECO:0007669"/>
    <property type="project" value="TreeGrafter"/>
</dbReference>
<evidence type="ECO:0000256" key="7">
    <source>
        <dbReference type="ARBA" id="ARBA00022989"/>
    </source>
</evidence>
<evidence type="ECO:0000256" key="9">
    <source>
        <dbReference type="ARBA" id="ARBA00023136"/>
    </source>
</evidence>
<evidence type="ECO:0000313" key="13">
    <source>
        <dbReference type="EMBL" id="SDL04259.1"/>
    </source>
</evidence>
<dbReference type="AlphaFoldDB" id="A0A1G9GU94"/>
<comment type="similarity">
    <text evidence="2 11 12">Belongs to the ATPase A chain family.</text>
</comment>
<evidence type="ECO:0000256" key="1">
    <source>
        <dbReference type="ARBA" id="ARBA00004141"/>
    </source>
</evidence>
<reference evidence="14" key="1">
    <citation type="submission" date="2016-10" db="EMBL/GenBank/DDBJ databases">
        <authorList>
            <person name="Varghese N."/>
            <person name="Submissions S."/>
        </authorList>
    </citation>
    <scope>NUCLEOTIDE SEQUENCE [LARGE SCALE GENOMIC DNA]</scope>
    <source>
        <strain evidence="14">CGMCC 1.8895</strain>
    </source>
</reference>
<evidence type="ECO:0000256" key="6">
    <source>
        <dbReference type="ARBA" id="ARBA00022781"/>
    </source>
</evidence>
<name>A0A1G9GU94_9BACL</name>
<proteinExistence type="inferred from homology"/>
<organism evidence="13 14">
    <name type="scientific">Lacicoccus qingdaonensis</name>
    <dbReference type="NCBI Taxonomy" id="576118"/>
    <lineage>
        <taxon>Bacteria</taxon>
        <taxon>Bacillati</taxon>
        <taxon>Bacillota</taxon>
        <taxon>Bacilli</taxon>
        <taxon>Bacillales</taxon>
        <taxon>Salinicoccaceae</taxon>
        <taxon>Lacicoccus</taxon>
    </lineage>
</organism>
<evidence type="ECO:0000256" key="8">
    <source>
        <dbReference type="ARBA" id="ARBA00023065"/>
    </source>
</evidence>
<dbReference type="PROSITE" id="PS00449">
    <property type="entry name" value="ATPASE_A"/>
    <property type="match status" value="1"/>
</dbReference>
<evidence type="ECO:0000256" key="5">
    <source>
        <dbReference type="ARBA" id="ARBA00022692"/>
    </source>
</evidence>
<evidence type="ECO:0000256" key="3">
    <source>
        <dbReference type="ARBA" id="ARBA00022448"/>
    </source>
</evidence>
<feature type="transmembrane region" description="Helical" evidence="11">
    <location>
        <begin position="21"/>
        <end position="42"/>
    </location>
</feature>
<dbReference type="EMBL" id="FNFY01000019">
    <property type="protein sequence ID" value="SDL04259.1"/>
    <property type="molecule type" value="Genomic_DNA"/>
</dbReference>
<dbReference type="Gene3D" id="1.20.120.220">
    <property type="entry name" value="ATP synthase, F0 complex, subunit A"/>
    <property type="match status" value="1"/>
</dbReference>
<dbReference type="CDD" id="cd00310">
    <property type="entry name" value="ATP-synt_Fo_a_6"/>
    <property type="match status" value="1"/>
</dbReference>
<dbReference type="PANTHER" id="PTHR42823:SF3">
    <property type="entry name" value="ATP SYNTHASE SUBUNIT A, CHLOROPLASTIC"/>
    <property type="match status" value="1"/>
</dbReference>
<dbReference type="NCBIfam" id="TIGR01131">
    <property type="entry name" value="ATP_synt_6_or_A"/>
    <property type="match status" value="1"/>
</dbReference>
<dbReference type="InterPro" id="IPR045082">
    <property type="entry name" value="ATP_syn_F0_a_bact/chloroplast"/>
</dbReference>
<evidence type="ECO:0000256" key="2">
    <source>
        <dbReference type="ARBA" id="ARBA00006810"/>
    </source>
</evidence>
<dbReference type="RefSeq" id="WP_092987086.1">
    <property type="nucleotide sequence ID" value="NZ_FNFY01000019.1"/>
</dbReference>
<dbReference type="PRINTS" id="PR00123">
    <property type="entry name" value="ATPASEA"/>
</dbReference>
<dbReference type="GO" id="GO:0005886">
    <property type="term" value="C:plasma membrane"/>
    <property type="evidence" value="ECO:0007669"/>
    <property type="project" value="UniProtKB-SubCell"/>
</dbReference>
<accession>A0A1G9GU94</accession>
<dbReference type="OrthoDB" id="9789241at2"/>
<evidence type="ECO:0000256" key="12">
    <source>
        <dbReference type="RuleBase" id="RU000483"/>
    </source>
</evidence>
<keyword evidence="14" id="KW-1185">Reference proteome</keyword>
<protein>
    <recommendedName>
        <fullName evidence="11 12">ATP synthase subunit a</fullName>
    </recommendedName>
    <alternativeName>
        <fullName evidence="11">ATP synthase F0 sector subunit a</fullName>
    </alternativeName>
    <alternativeName>
        <fullName evidence="11">F-ATPase subunit 6</fullName>
    </alternativeName>
</protein>
<dbReference type="InterPro" id="IPR023011">
    <property type="entry name" value="ATP_synth_F0_asu_AS"/>
</dbReference>
<keyword evidence="5 11" id="KW-0812">Transmembrane</keyword>
<feature type="transmembrane region" description="Helical" evidence="11">
    <location>
        <begin position="219"/>
        <end position="237"/>
    </location>
</feature>
<feature type="transmembrane region" description="Helical" evidence="11">
    <location>
        <begin position="187"/>
        <end position="213"/>
    </location>
</feature>
<gene>
    <name evidence="11" type="primary">atpB</name>
    <name evidence="13" type="ORF">SAMN05216216_11911</name>
</gene>
<evidence type="ECO:0000313" key="14">
    <source>
        <dbReference type="Proteomes" id="UP000199008"/>
    </source>
</evidence>
<keyword evidence="7 11" id="KW-1133">Transmembrane helix</keyword>
<feature type="transmembrane region" description="Helical" evidence="11">
    <location>
        <begin position="80"/>
        <end position="103"/>
    </location>
</feature>
<dbReference type="HAMAP" id="MF_01393">
    <property type="entry name" value="ATP_synth_a_bact"/>
    <property type="match status" value="1"/>
</dbReference>
<dbReference type="GO" id="GO:0045259">
    <property type="term" value="C:proton-transporting ATP synthase complex"/>
    <property type="evidence" value="ECO:0007669"/>
    <property type="project" value="UniProtKB-KW"/>
</dbReference>
<dbReference type="NCBIfam" id="NF004479">
    <property type="entry name" value="PRK05815.1-4"/>
    <property type="match status" value="1"/>
</dbReference>
<sequence length="245" mass="27380">MEHGTPTITIDFFGLPIMFDLSTSLMIVITCLVVFFVLFFMTRKLAVRPTGKPQVLVEALVNFVKGMISSNMAWKQGGKFHFMAITLIAFIFVANIIGIPFTIILPDADHTLWWKSPTADPTVTLTLAGLMIVLTHYYGVQARGLGTYVKSYFQPMWFMAPIKFIEEFTYNLTLGLRLYGNIYAGEILLLLLVSLITTGGVLGAVGGFIPLMVWQGFKLFISAIQAFIFVMLAMVYLSHKLSDDH</sequence>
<keyword evidence="3 11" id="KW-0813">Transport</keyword>
<dbReference type="Pfam" id="PF00119">
    <property type="entry name" value="ATP-synt_A"/>
    <property type="match status" value="1"/>
</dbReference>
<dbReference type="InterPro" id="IPR035908">
    <property type="entry name" value="F0_ATP_A_sf"/>
</dbReference>
<keyword evidence="9 11" id="KW-0472">Membrane</keyword>
<dbReference type="STRING" id="576118.SAMN05216216_11911"/>
<evidence type="ECO:0000256" key="10">
    <source>
        <dbReference type="ARBA" id="ARBA00023310"/>
    </source>
</evidence>
<feature type="transmembrane region" description="Helical" evidence="11">
    <location>
        <begin position="123"/>
        <end position="140"/>
    </location>
</feature>
<keyword evidence="4 11" id="KW-0138">CF(0)</keyword>
<comment type="subcellular location">
    <subcellularLocation>
        <location evidence="11 12">Cell membrane</location>
        <topology evidence="11 12">Multi-pass membrane protein</topology>
    </subcellularLocation>
    <subcellularLocation>
        <location evidence="1">Membrane</location>
        <topology evidence="1">Multi-pass membrane protein</topology>
    </subcellularLocation>
</comment>
<evidence type="ECO:0000256" key="4">
    <source>
        <dbReference type="ARBA" id="ARBA00022547"/>
    </source>
</evidence>
<comment type="function">
    <text evidence="11 12">Key component of the proton channel; it plays a direct role in the translocation of protons across the membrane.</text>
</comment>
<keyword evidence="10 11" id="KW-0066">ATP synthesis</keyword>
<dbReference type="InterPro" id="IPR000568">
    <property type="entry name" value="ATP_synth_F0_asu"/>
</dbReference>
<keyword evidence="11" id="KW-1003">Cell membrane</keyword>
<dbReference type="SUPFAM" id="SSF81336">
    <property type="entry name" value="F1F0 ATP synthase subunit A"/>
    <property type="match status" value="1"/>
</dbReference>